<name>A0A8J7FF61_9GAMM</name>
<dbReference type="PANTHER" id="PTHR37809:SF1">
    <property type="entry name" value="RIBOSOMAL PROTEIN S12 METHYLTHIOTRANSFERASE ACCESSORY FACTOR YCAO"/>
    <property type="match status" value="1"/>
</dbReference>
<evidence type="ECO:0000313" key="2">
    <source>
        <dbReference type="EMBL" id="MBE9398529.1"/>
    </source>
</evidence>
<dbReference type="AlphaFoldDB" id="A0A8J7FF61"/>
<protein>
    <submittedName>
        <fullName evidence="2">YcaO-like family protein</fullName>
    </submittedName>
</protein>
<accession>A0A8J7FF61</accession>
<dbReference type="Pfam" id="PF02624">
    <property type="entry name" value="YcaO"/>
    <property type="match status" value="1"/>
</dbReference>
<sequence>MTRILGKDAPLEETIRRMTNGLRQLGFDIEEVHWLNPVPNVWSVHIRDRSYPMLFTNGKGATREAALASALGEYFERLSCNYFFADYFWGNTAAEDAFVHYPNERWFSLEGDEIPEGLLDEPTLHHYNFSGELTAPMLVDTNSGNARRGICAIPFERQRTGDQVWFPVNIIGNLYVSNGMSAGNTMWEARVQALSEIFERHIKNTIISSGISLPSIPDEVVSRYPRIEASIEALRSRGFGVVVKDASLGGKFPLVNVTLLNPQNGGVCASFGAHPKFEVALERTVTDLLQGRALDQLDVFPAPSFDIQDVADQHNLETHFIDSSGIVVWDLLAGKSDYEYTEWNIEGDTKAEFDHLCHLIHRVDMDIYIADYEHLGIYSCRIVVPGMSEIYPVEDLVWDNNAAGVPFRRRCLHLPELDHAGYEALLEELEELSVDDQQPVAEFLGIVPDPGTPWQTLRMGELKGLLCLMIGDLENAHAWVEWTLHFGHLSDERTALYRCLFQCLSFELDDERNLTSYEAVLRLAHKGEYVDRSLQMLVGESVLSDLPSDDGSLRQFASHVGMLEAYQRLQDAKALFHKN</sequence>
<feature type="domain" description="YcaO" evidence="1">
    <location>
        <begin position="58"/>
        <end position="441"/>
    </location>
</feature>
<dbReference type="NCBIfam" id="NF040716">
    <property type="entry name" value="YcaO_for_S12"/>
    <property type="match status" value="1"/>
</dbReference>
<proteinExistence type="predicted"/>
<comment type="caution">
    <text evidence="2">The sequence shown here is derived from an EMBL/GenBank/DDBJ whole genome shotgun (WGS) entry which is preliminary data.</text>
</comment>
<evidence type="ECO:0000259" key="1">
    <source>
        <dbReference type="PROSITE" id="PS51664"/>
    </source>
</evidence>
<evidence type="ECO:0000313" key="3">
    <source>
        <dbReference type="Proteomes" id="UP000640333"/>
    </source>
</evidence>
<dbReference type="PANTHER" id="PTHR37809">
    <property type="entry name" value="RIBOSOMAL PROTEIN S12 METHYLTHIOTRANSFERASE ACCESSORY FACTOR YCAO"/>
    <property type="match status" value="1"/>
</dbReference>
<dbReference type="PROSITE" id="PS51664">
    <property type="entry name" value="YCAO"/>
    <property type="match status" value="1"/>
</dbReference>
<organism evidence="2 3">
    <name type="scientific">Pontibacterium sinense</name>
    <dbReference type="NCBI Taxonomy" id="2781979"/>
    <lineage>
        <taxon>Bacteria</taxon>
        <taxon>Pseudomonadati</taxon>
        <taxon>Pseudomonadota</taxon>
        <taxon>Gammaproteobacteria</taxon>
        <taxon>Oceanospirillales</taxon>
        <taxon>Oceanospirillaceae</taxon>
        <taxon>Pontibacterium</taxon>
    </lineage>
</organism>
<dbReference type="Proteomes" id="UP000640333">
    <property type="component" value="Unassembled WGS sequence"/>
</dbReference>
<dbReference type="InterPro" id="IPR003776">
    <property type="entry name" value="YcaO-like_dom"/>
</dbReference>
<dbReference type="Pfam" id="PF18381">
    <property type="entry name" value="YcaO_C"/>
    <property type="match status" value="1"/>
</dbReference>
<dbReference type="RefSeq" id="WP_193954163.1">
    <property type="nucleotide sequence ID" value="NZ_JADEYS010000015.1"/>
</dbReference>
<dbReference type="Gene3D" id="3.30.1330.230">
    <property type="match status" value="1"/>
</dbReference>
<dbReference type="EMBL" id="JADEYS010000015">
    <property type="protein sequence ID" value="MBE9398529.1"/>
    <property type="molecule type" value="Genomic_DNA"/>
</dbReference>
<dbReference type="NCBIfam" id="TIGR00702">
    <property type="entry name" value="YcaO-type kinase domain"/>
    <property type="match status" value="1"/>
</dbReference>
<reference evidence="2" key="1">
    <citation type="submission" date="2020-10" db="EMBL/GenBank/DDBJ databases">
        <title>Bacterium isolated from coastal waters sediment.</title>
        <authorList>
            <person name="Chen R.-J."/>
            <person name="Lu D.-C."/>
            <person name="Zhu K.-L."/>
            <person name="Du Z.-J."/>
        </authorList>
    </citation>
    <scope>NUCLEOTIDE SEQUENCE</scope>
    <source>
        <strain evidence="2">N1Y112</strain>
    </source>
</reference>
<keyword evidence="3" id="KW-1185">Reference proteome</keyword>
<dbReference type="InterPro" id="IPR041080">
    <property type="entry name" value="YcaO_C"/>
</dbReference>
<gene>
    <name evidence="2" type="ORF">IOQ59_14805</name>
</gene>